<evidence type="ECO:0000256" key="1">
    <source>
        <dbReference type="SAM" id="MobiDB-lite"/>
    </source>
</evidence>
<dbReference type="AlphaFoldDB" id="A0A7D7Q4S5"/>
<dbReference type="EMBL" id="CP059440">
    <property type="protein sequence ID" value="QMS63985.1"/>
    <property type="molecule type" value="Genomic_DNA"/>
</dbReference>
<organism evidence="4">
    <name type="scientific">Campylobacter fetus</name>
    <dbReference type="NCBI Taxonomy" id="196"/>
    <lineage>
        <taxon>Bacteria</taxon>
        <taxon>Pseudomonadati</taxon>
        <taxon>Campylobacterota</taxon>
        <taxon>Epsilonproteobacteria</taxon>
        <taxon>Campylobacterales</taxon>
        <taxon>Campylobacteraceae</taxon>
        <taxon>Campylobacter</taxon>
    </lineage>
</organism>
<name>A0A7D7Q4S5_CAMFE</name>
<dbReference type="Pfam" id="PF03432">
    <property type="entry name" value="Relaxase"/>
    <property type="match status" value="1"/>
</dbReference>
<accession>A0A7D7Q4S5</accession>
<feature type="domain" description="MobA/VirD2-like nuclease" evidence="2">
    <location>
        <begin position="147"/>
        <end position="231"/>
    </location>
</feature>
<dbReference type="RefSeq" id="WP_035148452.1">
    <property type="nucleotide sequence ID" value="NZ_CP059438.1"/>
</dbReference>
<geneLocation type="plasmid" evidence="3">
    <name>pCFVi_ADRI545_P1</name>
</geneLocation>
<dbReference type="EMBL" id="CP059442">
    <property type="protein sequence ID" value="QMS65950.1"/>
    <property type="molecule type" value="Genomic_DNA"/>
</dbReference>
<proteinExistence type="predicted"/>
<evidence type="ECO:0000259" key="2">
    <source>
        <dbReference type="Pfam" id="PF03432"/>
    </source>
</evidence>
<protein>
    <recommendedName>
        <fullName evidence="2">MobA/VirD2-like nuclease domain-containing protein</fullName>
    </recommendedName>
</protein>
<gene>
    <name evidence="5" type="ORF">GZ986_010325</name>
    <name evidence="4" type="ORF">GZ987_010125</name>
    <name evidence="3" type="ORF">GZ988_010795</name>
</gene>
<geneLocation type="plasmid" evidence="4">
    <name>pCFV_08A1102_P1</name>
</geneLocation>
<evidence type="ECO:0000313" key="3">
    <source>
        <dbReference type="EMBL" id="QMS62039.1"/>
    </source>
</evidence>
<dbReference type="EMBL" id="CP059438">
    <property type="protein sequence ID" value="QMS62039.1"/>
    <property type="molecule type" value="Genomic_DNA"/>
</dbReference>
<reference evidence="4" key="1">
    <citation type="journal article" date="2021" name="PeerJ">
        <title>A comparison of fourteen fully characterized mammalian-associated Campylobacter fetus isolates suggests that loss of defense mechanisms contribute to high genomic plasticity and subspecies evolution.</title>
        <authorList>
            <person name="Nadin-Davis S.A."/>
            <person name="Chmara J."/>
            <person name="Carrillo C.D."/>
            <person name="Amoako K."/>
            <person name="Goji N."/>
            <person name="Duceppe M.O."/>
            <person name="Devenish J."/>
        </authorList>
    </citation>
    <scope>NUCLEOTIDE SEQUENCE</scope>
    <source>
        <plasmid evidence="4">pCFV_08A1102_P1</plasmid>
        <plasmid evidence="5">pCFV_08A948_P1</plasmid>
        <plasmid evidence="3">pCFVi_ADRI545_P1</plasmid>
    </source>
</reference>
<evidence type="ECO:0000313" key="4">
    <source>
        <dbReference type="EMBL" id="QMS63985.1"/>
    </source>
</evidence>
<feature type="compositionally biased region" description="Polar residues" evidence="1">
    <location>
        <begin position="398"/>
        <end position="412"/>
    </location>
</feature>
<keyword evidence="4" id="KW-0614">Plasmid</keyword>
<feature type="compositionally biased region" description="Basic and acidic residues" evidence="1">
    <location>
        <begin position="424"/>
        <end position="445"/>
    </location>
</feature>
<geneLocation type="plasmid" evidence="5">
    <name>pCFV_08A948_P1</name>
</geneLocation>
<sequence>MSRKLKSYLDDDNFLKAKKVWSEFERKQGKYFNSPQSFKDKIWNNYISSKGFITQKFNKAQRDYTTKLLTKKNGYNSQVLIKITGSDKNFNQLKNHIKYISRDELLDVFINDPSSGGDIFCSKNLDETAAFFQDGIYNIPSKKDIEEDQNLKEKNEVLHMVFSMKGENNIPVDDIKNAAMKTIKEKFPNNLFILAIHNDTDNPHCHLDLKTVDCNGNRIKIAPVDLDDLRNEFAKNLTELGYKATNFSRKQKEFARDKYPDPWDGHKPHHYKITGYGKAKYNFSLEEHVEESYYVKFETRKGKETILWGKHLEKLMEQYNITNGDWARFTVTDQEAVVKKIYDKKTKQWYEKTVYKNVWDCSVEGKREVELKPLSESEKKKSEYKILGEEKSQASNITLQSQTINKRQNKNGVSKAKALQNTQKTDKIRSNDSKETAVKKHDFQR</sequence>
<feature type="region of interest" description="Disordered" evidence="1">
    <location>
        <begin position="398"/>
        <end position="445"/>
    </location>
</feature>
<dbReference type="InterPro" id="IPR005094">
    <property type="entry name" value="Endonuclease_MobA/VirD2"/>
</dbReference>
<evidence type="ECO:0000313" key="5">
    <source>
        <dbReference type="EMBL" id="QMS65950.1"/>
    </source>
</evidence>